<protein>
    <recommendedName>
        <fullName evidence="4">Lipoprotein</fullName>
    </recommendedName>
</protein>
<comment type="caution">
    <text evidence="2">The sequence shown here is derived from an EMBL/GenBank/DDBJ whole genome shotgun (WGS) entry which is preliminary data.</text>
</comment>
<dbReference type="Proteomes" id="UP000183046">
    <property type="component" value="Unassembled WGS sequence"/>
</dbReference>
<keyword evidence="1" id="KW-0732">Signal</keyword>
<dbReference type="EMBL" id="FMWB01000004">
    <property type="protein sequence ID" value="SCZ32998.1"/>
    <property type="molecule type" value="Genomic_DNA"/>
</dbReference>
<dbReference type="PROSITE" id="PS51257">
    <property type="entry name" value="PROKAR_LIPOPROTEIN"/>
    <property type="match status" value="1"/>
</dbReference>
<dbReference type="RefSeq" id="WP_158541740.1">
    <property type="nucleotide sequence ID" value="NZ_CP189647.1"/>
</dbReference>
<evidence type="ECO:0000256" key="1">
    <source>
        <dbReference type="SAM" id="SignalP"/>
    </source>
</evidence>
<feature type="signal peptide" evidence="1">
    <location>
        <begin position="1"/>
        <end position="23"/>
    </location>
</feature>
<name>A0A1G5N7W0_9PSED</name>
<accession>A0A1G5N7W0</accession>
<proteinExistence type="predicted"/>
<organism evidence="2 3">
    <name type="scientific">Pseudomonas oryzihabitans</name>
    <dbReference type="NCBI Taxonomy" id="47885"/>
    <lineage>
        <taxon>Bacteria</taxon>
        <taxon>Pseudomonadati</taxon>
        <taxon>Pseudomonadota</taxon>
        <taxon>Gammaproteobacteria</taxon>
        <taxon>Pseudomonadales</taxon>
        <taxon>Pseudomonadaceae</taxon>
        <taxon>Pseudomonas</taxon>
    </lineage>
</organism>
<feature type="chain" id="PRO_5043144859" description="Lipoprotein" evidence="1">
    <location>
        <begin position="24"/>
        <end position="58"/>
    </location>
</feature>
<gene>
    <name evidence="2" type="ORF">SAMN05216279_104282</name>
</gene>
<evidence type="ECO:0008006" key="4">
    <source>
        <dbReference type="Google" id="ProtNLM"/>
    </source>
</evidence>
<reference evidence="3" key="1">
    <citation type="submission" date="2016-10" db="EMBL/GenBank/DDBJ databases">
        <authorList>
            <person name="de Groot N.N."/>
        </authorList>
    </citation>
    <scope>NUCLEOTIDE SEQUENCE [LARGE SCALE GENOMIC DNA]</scope>
    <source>
        <strain evidence="3">DSM 15758</strain>
    </source>
</reference>
<evidence type="ECO:0000313" key="3">
    <source>
        <dbReference type="Proteomes" id="UP000183046"/>
    </source>
</evidence>
<evidence type="ECO:0000313" key="2">
    <source>
        <dbReference type="EMBL" id="SCZ32998.1"/>
    </source>
</evidence>
<dbReference type="AlphaFoldDB" id="A0A1G5N7W0"/>
<sequence>MKLKWILLGLALLLSGCSHYSDAGPICEPSPLSGEDCQKRQPVGNYLMDKYHEWERYQ</sequence>